<protein>
    <submittedName>
        <fullName evidence="2">Uncharacterized protein</fullName>
    </submittedName>
</protein>
<dbReference type="EMBL" id="JANPWB010000008">
    <property type="protein sequence ID" value="KAJ1162217.1"/>
    <property type="molecule type" value="Genomic_DNA"/>
</dbReference>
<name>A0AAV7SDY2_PLEWA</name>
<accession>A0AAV7SDY2</accession>
<dbReference type="Proteomes" id="UP001066276">
    <property type="component" value="Chromosome 4_2"/>
</dbReference>
<reference evidence="2" key="1">
    <citation type="journal article" date="2022" name="bioRxiv">
        <title>Sequencing and chromosome-scale assembly of the giantPleurodeles waltlgenome.</title>
        <authorList>
            <person name="Brown T."/>
            <person name="Elewa A."/>
            <person name="Iarovenko S."/>
            <person name="Subramanian E."/>
            <person name="Araus A.J."/>
            <person name="Petzold A."/>
            <person name="Susuki M."/>
            <person name="Suzuki K.-i.T."/>
            <person name="Hayashi T."/>
            <person name="Toyoda A."/>
            <person name="Oliveira C."/>
            <person name="Osipova E."/>
            <person name="Leigh N.D."/>
            <person name="Simon A."/>
            <person name="Yun M.H."/>
        </authorList>
    </citation>
    <scope>NUCLEOTIDE SEQUENCE</scope>
    <source>
        <strain evidence="2">20211129_DDA</strain>
        <tissue evidence="2">Liver</tissue>
    </source>
</reference>
<sequence>MSDVTGRAEESWTQSRRPGEDEEDNQGSRGNTNADFPAEVPTEEWTSRTSGVGGAQRKLRPRLGKSVAPSDAWLA</sequence>
<evidence type="ECO:0000313" key="2">
    <source>
        <dbReference type="EMBL" id="KAJ1162217.1"/>
    </source>
</evidence>
<keyword evidence="3" id="KW-1185">Reference proteome</keyword>
<feature type="compositionally biased region" description="Basic and acidic residues" evidence="1">
    <location>
        <begin position="1"/>
        <end position="10"/>
    </location>
</feature>
<gene>
    <name evidence="2" type="ORF">NDU88_002689</name>
</gene>
<proteinExistence type="predicted"/>
<comment type="caution">
    <text evidence="2">The sequence shown here is derived from an EMBL/GenBank/DDBJ whole genome shotgun (WGS) entry which is preliminary data.</text>
</comment>
<feature type="region of interest" description="Disordered" evidence="1">
    <location>
        <begin position="1"/>
        <end position="75"/>
    </location>
</feature>
<dbReference type="AlphaFoldDB" id="A0AAV7SDY2"/>
<evidence type="ECO:0000313" key="3">
    <source>
        <dbReference type="Proteomes" id="UP001066276"/>
    </source>
</evidence>
<organism evidence="2 3">
    <name type="scientific">Pleurodeles waltl</name>
    <name type="common">Iberian ribbed newt</name>
    <dbReference type="NCBI Taxonomy" id="8319"/>
    <lineage>
        <taxon>Eukaryota</taxon>
        <taxon>Metazoa</taxon>
        <taxon>Chordata</taxon>
        <taxon>Craniata</taxon>
        <taxon>Vertebrata</taxon>
        <taxon>Euteleostomi</taxon>
        <taxon>Amphibia</taxon>
        <taxon>Batrachia</taxon>
        <taxon>Caudata</taxon>
        <taxon>Salamandroidea</taxon>
        <taxon>Salamandridae</taxon>
        <taxon>Pleurodelinae</taxon>
        <taxon>Pleurodeles</taxon>
    </lineage>
</organism>
<evidence type="ECO:0000256" key="1">
    <source>
        <dbReference type="SAM" id="MobiDB-lite"/>
    </source>
</evidence>